<evidence type="ECO:0000259" key="5">
    <source>
        <dbReference type="Pfam" id="PF08236"/>
    </source>
</evidence>
<feature type="region of interest" description="Disordered" evidence="3">
    <location>
        <begin position="275"/>
        <end position="357"/>
    </location>
</feature>
<evidence type="ECO:0000313" key="6">
    <source>
        <dbReference type="EMBL" id="PNJ87892.1"/>
    </source>
</evidence>
<dbReference type="Gene3D" id="1.10.10.10">
    <property type="entry name" value="Winged helix-like DNA-binding domain superfamily/Winged helix DNA-binding domain"/>
    <property type="match status" value="1"/>
</dbReference>
<feature type="domain" description="Set2 Rpb1 interacting" evidence="5">
    <location>
        <begin position="527"/>
        <end position="591"/>
    </location>
</feature>
<gene>
    <name evidence="6" type="ORF">CR201_G0021383</name>
</gene>
<dbReference type="InterPro" id="IPR036388">
    <property type="entry name" value="WH-like_DNA-bd_sf"/>
</dbReference>
<dbReference type="GO" id="GO:0006355">
    <property type="term" value="P:regulation of DNA-templated transcription"/>
    <property type="evidence" value="ECO:0007669"/>
    <property type="project" value="InterPro"/>
</dbReference>
<dbReference type="InterPro" id="IPR013257">
    <property type="entry name" value="SRI"/>
</dbReference>
<evidence type="ECO:0000259" key="4">
    <source>
        <dbReference type="Pfam" id="PF06959"/>
    </source>
</evidence>
<dbReference type="InterPro" id="IPR010716">
    <property type="entry name" value="RECQ5"/>
</dbReference>
<keyword evidence="2" id="KW-0539">Nucleus</keyword>
<feature type="compositionally biased region" description="Polar residues" evidence="3">
    <location>
        <begin position="474"/>
        <end position="483"/>
    </location>
</feature>
<reference evidence="6" key="1">
    <citation type="submission" date="2017-12" db="EMBL/GenBank/DDBJ databases">
        <title>High-resolution comparative analysis of great ape genomes.</title>
        <authorList>
            <person name="Pollen A."/>
            <person name="Hastie A."/>
            <person name="Hormozdiari F."/>
            <person name="Dougherty M."/>
            <person name="Liu R."/>
            <person name="Chaisson M."/>
            <person name="Hoppe E."/>
            <person name="Hill C."/>
            <person name="Pang A."/>
            <person name="Hillier L."/>
            <person name="Baker C."/>
            <person name="Armstrong J."/>
            <person name="Shendure J."/>
            <person name="Paten B."/>
            <person name="Wilson R."/>
            <person name="Chao H."/>
            <person name="Schneider V."/>
            <person name="Ventura M."/>
            <person name="Kronenberg Z."/>
            <person name="Murali S."/>
            <person name="Gordon D."/>
            <person name="Cantsilieris S."/>
            <person name="Munson K."/>
            <person name="Nelson B."/>
            <person name="Raja A."/>
            <person name="Underwood J."/>
            <person name="Diekhans M."/>
            <person name="Fiddes I."/>
            <person name="Haussler D."/>
            <person name="Eichler E."/>
        </authorList>
    </citation>
    <scope>NUCLEOTIDE SEQUENCE [LARGE SCALE GENOMIC DNA]</scope>
    <source>
        <strain evidence="6">Susie</strain>
    </source>
</reference>
<protein>
    <submittedName>
        <fullName evidence="6">RECQL5 isoform 5</fullName>
    </submittedName>
</protein>
<dbReference type="Pfam" id="PF06959">
    <property type="entry name" value="RecQ5"/>
    <property type="match status" value="1"/>
</dbReference>
<accession>A0A2J8Y0T9</accession>
<evidence type="ECO:0000256" key="2">
    <source>
        <dbReference type="ARBA" id="ARBA00023242"/>
    </source>
</evidence>
<name>A0A2J8Y0T9_PONAB</name>
<evidence type="ECO:0000256" key="1">
    <source>
        <dbReference type="ARBA" id="ARBA00004123"/>
    </source>
</evidence>
<sequence length="645" mass="70185">MFLVRCRHAAIAKYFGDALPACAKGCDHCQNPTAVRRQLEALERSSSWSKTCIGPSQGNGFDPELYEGGRKGYGGFSRYDEGSGGSGDEGRDEAHKREWNLFYQKQMQLRKAKDPKIEEFVPPDENCPLKEASSRRIPRLTVKAREHCLGLLEEALSSNRQSTRTTDEADLRAKAVELEHETFRNAKVANLYKASVLKKVADIHRASKDGQPYDVGGSTKSCSAQAEPPEPNEYDIPPASHVYSLKPKRVGAGFPKGSCPFQTATKLMETTRIREQAPQPERGGEHEPPCRPCGLLDEDGSEPLPGPRGEVPGGSAHYGEPSPEKKAKSSSGGISLAKGRASKKQQLLAAAAHKDSQSIARFCQRVESAPLLASAPEAEGACPSCEGVQGPPMAPEKYTGEDDGAGGHSPAPPQTEECLRERPRPPGMKEPPGPRAVTPALPSTSTCPPRDQGTPEVQPTPAKDTWKGKRPRSQQENPESQPQKRPRPSAKPSVVAEVKGSVSASDQGTSNPTAQDPFQLSAPGVSLKEAANVVVKCLTPFYKEGKFASKELFKGFARHLSHLLTQKTSPGRSVKEEAQNLIRHFFHGRARSEVSPPFFLLAKPIDPSQSGPHGWVFWDTSRTEGGGWWSCCWKKGKEERPLPEF</sequence>
<dbReference type="GO" id="GO:0005694">
    <property type="term" value="C:chromosome"/>
    <property type="evidence" value="ECO:0007669"/>
    <property type="project" value="InterPro"/>
</dbReference>
<proteinExistence type="predicted"/>
<dbReference type="Pfam" id="PF08236">
    <property type="entry name" value="SRI"/>
    <property type="match status" value="1"/>
</dbReference>
<evidence type="ECO:0000256" key="3">
    <source>
        <dbReference type="SAM" id="MobiDB-lite"/>
    </source>
</evidence>
<dbReference type="EMBL" id="NDHI03003284">
    <property type="protein sequence ID" value="PNJ87892.1"/>
    <property type="molecule type" value="Genomic_DNA"/>
</dbReference>
<comment type="subcellular location">
    <subcellularLocation>
        <location evidence="1">Nucleus</location>
    </subcellularLocation>
</comment>
<feature type="compositionally biased region" description="Polar residues" evidence="3">
    <location>
        <begin position="502"/>
        <end position="517"/>
    </location>
</feature>
<dbReference type="AlphaFoldDB" id="A0A2J8Y0T9"/>
<dbReference type="Gene3D" id="6.10.250.2460">
    <property type="match status" value="1"/>
</dbReference>
<feature type="region of interest" description="Disordered" evidence="3">
    <location>
        <begin position="374"/>
        <end position="517"/>
    </location>
</feature>
<organism evidence="6">
    <name type="scientific">Pongo abelii</name>
    <name type="common">Sumatran orangutan</name>
    <name type="synonym">Pongo pygmaeus abelii</name>
    <dbReference type="NCBI Taxonomy" id="9601"/>
    <lineage>
        <taxon>Eukaryota</taxon>
        <taxon>Metazoa</taxon>
        <taxon>Chordata</taxon>
        <taxon>Craniata</taxon>
        <taxon>Vertebrata</taxon>
        <taxon>Euteleostomi</taxon>
        <taxon>Mammalia</taxon>
        <taxon>Eutheria</taxon>
        <taxon>Euarchontoglires</taxon>
        <taxon>Primates</taxon>
        <taxon>Haplorrhini</taxon>
        <taxon>Catarrhini</taxon>
        <taxon>Hominidae</taxon>
        <taxon>Pongo</taxon>
    </lineage>
</organism>
<feature type="domain" description="RecQ helicase-like 5" evidence="4">
    <location>
        <begin position="220"/>
        <end position="421"/>
    </location>
</feature>
<feature type="region of interest" description="Disordered" evidence="3">
    <location>
        <begin position="208"/>
        <end position="240"/>
    </location>
</feature>
<dbReference type="Gene3D" id="6.10.250.3140">
    <property type="match status" value="1"/>
</dbReference>
<feature type="compositionally biased region" description="Pro residues" evidence="3">
    <location>
        <begin position="425"/>
        <end position="434"/>
    </location>
</feature>
<comment type="caution">
    <text evidence="6">The sequence shown here is derived from an EMBL/GenBank/DDBJ whole genome shotgun (WGS) entry which is preliminary data.</text>
</comment>